<dbReference type="InterPro" id="IPR000192">
    <property type="entry name" value="Aminotrans_V_dom"/>
</dbReference>
<sequence length="402" mass="44771">MSSIIQSQAVDMNTALFPGESGGIEALRWDNVVSFFPIKQRRAYLNNASIGALSTPVIAAVNHFMEDVRDNGRNNYPEWCRYADQSIKSRIARLIGADRSEIAFVKNTTEGLVNVANGFPWKEGDNVILADIEYPSNVYCWMKLAARGVSIRWVKNRDGRILVDDIRALIDDRTRLISLSAVQFSNGFRQDLEATSALCAEHGVYLNLDAIQWVGALEMDVRKLGVHFMSVGGHKWMLSPIGTGFFYCRKEVLDLLDPPSVGYHTVDSTEDHMEYVLEYRSDAGRFEEALANFTGLWGMDAAVRIQLALGAARIERHILSVTDYAIEGLLKKNYHIVSSRIAGERSGNLSFRHPTGDAAEISQRLRGAGVDLAVRGGNLRISPSYYNDVNDIDRLLEALPPV</sequence>
<keyword evidence="2" id="KW-0663">Pyridoxal phosphate</keyword>
<dbReference type="InterPro" id="IPR020578">
    <property type="entry name" value="Aminotrans_V_PyrdxlP_BS"/>
</dbReference>
<evidence type="ECO:0000313" key="6">
    <source>
        <dbReference type="EMBL" id="TCV00754.1"/>
    </source>
</evidence>
<dbReference type="Gene3D" id="3.40.640.10">
    <property type="entry name" value="Type I PLP-dependent aspartate aminotransferase-like (Major domain)"/>
    <property type="match status" value="1"/>
</dbReference>
<dbReference type="InterPro" id="IPR015424">
    <property type="entry name" value="PyrdxlP-dep_Trfase"/>
</dbReference>
<accession>A0A4R3VAY0</accession>
<dbReference type="PROSITE" id="PS00595">
    <property type="entry name" value="AA_TRANSFER_CLASS_5"/>
    <property type="match status" value="1"/>
</dbReference>
<name>A0A4R3VAY0_9BURK</name>
<dbReference type="RefSeq" id="WP_243650808.1">
    <property type="nucleotide sequence ID" value="NZ_JBHRVM010000001.1"/>
</dbReference>
<comment type="caution">
    <text evidence="6">The sequence shown here is derived from an EMBL/GenBank/DDBJ whole genome shotgun (WGS) entry which is preliminary data.</text>
</comment>
<proteinExistence type="inferred from homology"/>
<feature type="domain" description="Aminotransferase class V" evidence="5">
    <location>
        <begin position="44"/>
        <end position="381"/>
    </location>
</feature>
<dbReference type="Proteomes" id="UP000294692">
    <property type="component" value="Unassembled WGS sequence"/>
</dbReference>
<evidence type="ECO:0000256" key="3">
    <source>
        <dbReference type="RuleBase" id="RU004075"/>
    </source>
</evidence>
<evidence type="ECO:0000256" key="4">
    <source>
        <dbReference type="RuleBase" id="RU004504"/>
    </source>
</evidence>
<evidence type="ECO:0000256" key="1">
    <source>
        <dbReference type="ARBA" id="ARBA00001933"/>
    </source>
</evidence>
<dbReference type="Pfam" id="PF00266">
    <property type="entry name" value="Aminotran_5"/>
    <property type="match status" value="1"/>
</dbReference>
<comment type="cofactor">
    <cofactor evidence="1 4">
        <name>pyridoxal 5'-phosphate</name>
        <dbReference type="ChEBI" id="CHEBI:597326"/>
    </cofactor>
</comment>
<reference evidence="6 7" key="1">
    <citation type="submission" date="2019-03" db="EMBL/GenBank/DDBJ databases">
        <title>Genomic Encyclopedia of Type Strains, Phase IV (KMG-IV): sequencing the most valuable type-strain genomes for metagenomic binning, comparative biology and taxonomic classification.</title>
        <authorList>
            <person name="Goeker M."/>
        </authorList>
    </citation>
    <scope>NUCLEOTIDE SEQUENCE [LARGE SCALE GENOMIC DNA]</scope>
    <source>
        <strain evidence="6 7">DSM 100048</strain>
    </source>
</reference>
<keyword evidence="6" id="KW-0456">Lyase</keyword>
<keyword evidence="7" id="KW-1185">Reference proteome</keyword>
<dbReference type="PANTHER" id="PTHR43586:SF15">
    <property type="entry name" value="BLR3095 PROTEIN"/>
    <property type="match status" value="1"/>
</dbReference>
<dbReference type="Gene3D" id="3.90.1150.10">
    <property type="entry name" value="Aspartate Aminotransferase, domain 1"/>
    <property type="match status" value="1"/>
</dbReference>
<dbReference type="AlphaFoldDB" id="A0A4R3VAY0"/>
<comment type="similarity">
    <text evidence="3">Belongs to the class-V pyridoxal-phosphate-dependent aminotransferase family.</text>
</comment>
<protein>
    <submittedName>
        <fullName evidence="6">Selenocysteine lyase/cysteine desulfurase</fullName>
    </submittedName>
</protein>
<dbReference type="EMBL" id="SMBX01000003">
    <property type="protein sequence ID" value="TCV00754.1"/>
    <property type="molecule type" value="Genomic_DNA"/>
</dbReference>
<dbReference type="InterPro" id="IPR015422">
    <property type="entry name" value="PyrdxlP-dep_Trfase_small"/>
</dbReference>
<dbReference type="InterPro" id="IPR015421">
    <property type="entry name" value="PyrdxlP-dep_Trfase_major"/>
</dbReference>
<evidence type="ECO:0000256" key="2">
    <source>
        <dbReference type="ARBA" id="ARBA00022898"/>
    </source>
</evidence>
<dbReference type="GO" id="GO:0016829">
    <property type="term" value="F:lyase activity"/>
    <property type="evidence" value="ECO:0007669"/>
    <property type="project" value="UniProtKB-KW"/>
</dbReference>
<evidence type="ECO:0000259" key="5">
    <source>
        <dbReference type="Pfam" id="PF00266"/>
    </source>
</evidence>
<evidence type="ECO:0000313" key="7">
    <source>
        <dbReference type="Proteomes" id="UP000294692"/>
    </source>
</evidence>
<dbReference type="PANTHER" id="PTHR43586">
    <property type="entry name" value="CYSTEINE DESULFURASE"/>
    <property type="match status" value="1"/>
</dbReference>
<dbReference type="SUPFAM" id="SSF53383">
    <property type="entry name" value="PLP-dependent transferases"/>
    <property type="match status" value="1"/>
</dbReference>
<organism evidence="6 7">
    <name type="scientific">Paracandidimonas soli</name>
    <dbReference type="NCBI Taxonomy" id="1917182"/>
    <lineage>
        <taxon>Bacteria</taxon>
        <taxon>Pseudomonadati</taxon>
        <taxon>Pseudomonadota</taxon>
        <taxon>Betaproteobacteria</taxon>
        <taxon>Burkholderiales</taxon>
        <taxon>Alcaligenaceae</taxon>
        <taxon>Paracandidimonas</taxon>
    </lineage>
</organism>
<gene>
    <name evidence="6" type="ORF">EV686_103337</name>
</gene>